<sequence>MSQSQSQPPRQNTSTLPDVFGGLPEPLELPDVLLTKFLRSTEIIATSDPAGPSPQQTLKTILNDPRWTRRMLEDWFKKGAVSRQPVGTLTPEPEFRALYLVLLGRLEDEGRQATGLGGSGGGGGNVQMKEAEKKEEKERAERELGQRIEEWKREMGIR</sequence>
<evidence type="ECO:0000256" key="1">
    <source>
        <dbReference type="SAM" id="MobiDB-lite"/>
    </source>
</evidence>
<keyword evidence="3" id="KW-1185">Reference proteome</keyword>
<feature type="compositionally biased region" description="Polar residues" evidence="1">
    <location>
        <begin position="1"/>
        <end position="16"/>
    </location>
</feature>
<feature type="region of interest" description="Disordered" evidence="1">
    <location>
        <begin position="111"/>
        <end position="158"/>
    </location>
</feature>
<evidence type="ECO:0000313" key="2">
    <source>
        <dbReference type="EMBL" id="KAK5096288.1"/>
    </source>
</evidence>
<protein>
    <submittedName>
        <fullName evidence="2">Uncharacterized protein</fullName>
    </submittedName>
</protein>
<comment type="caution">
    <text evidence="2">The sequence shown here is derived from an EMBL/GenBank/DDBJ whole genome shotgun (WGS) entry which is preliminary data.</text>
</comment>
<name>A0ABR0KHH6_9EURO</name>
<dbReference type="Proteomes" id="UP001345013">
    <property type="component" value="Unassembled WGS sequence"/>
</dbReference>
<evidence type="ECO:0000313" key="3">
    <source>
        <dbReference type="Proteomes" id="UP001345013"/>
    </source>
</evidence>
<gene>
    <name evidence="2" type="ORF">LTR24_002694</name>
</gene>
<proteinExistence type="predicted"/>
<dbReference type="EMBL" id="JAVRRG010000023">
    <property type="protein sequence ID" value="KAK5096288.1"/>
    <property type="molecule type" value="Genomic_DNA"/>
</dbReference>
<reference evidence="2 3" key="1">
    <citation type="submission" date="2023-08" db="EMBL/GenBank/DDBJ databases">
        <title>Black Yeasts Isolated from many extreme environments.</title>
        <authorList>
            <person name="Coleine C."/>
            <person name="Stajich J.E."/>
            <person name="Selbmann L."/>
        </authorList>
    </citation>
    <scope>NUCLEOTIDE SEQUENCE [LARGE SCALE GENOMIC DNA]</scope>
    <source>
        <strain evidence="2 3">CCFEE 5885</strain>
    </source>
</reference>
<organism evidence="2 3">
    <name type="scientific">Lithohypha guttulata</name>
    <dbReference type="NCBI Taxonomy" id="1690604"/>
    <lineage>
        <taxon>Eukaryota</taxon>
        <taxon>Fungi</taxon>
        <taxon>Dikarya</taxon>
        <taxon>Ascomycota</taxon>
        <taxon>Pezizomycotina</taxon>
        <taxon>Eurotiomycetes</taxon>
        <taxon>Chaetothyriomycetidae</taxon>
        <taxon>Chaetothyriales</taxon>
        <taxon>Trichomeriaceae</taxon>
        <taxon>Lithohypha</taxon>
    </lineage>
</organism>
<feature type="compositionally biased region" description="Basic and acidic residues" evidence="1">
    <location>
        <begin position="129"/>
        <end position="158"/>
    </location>
</feature>
<feature type="compositionally biased region" description="Gly residues" evidence="1">
    <location>
        <begin position="115"/>
        <end position="125"/>
    </location>
</feature>
<accession>A0ABR0KHH6</accession>
<feature type="region of interest" description="Disordered" evidence="1">
    <location>
        <begin position="1"/>
        <end position="23"/>
    </location>
</feature>